<proteinExistence type="predicted"/>
<sequence>MCSALLTAIAGLSLISYIECGPVLAAQPHFSDEFARTKVVPLCAATEGASPQTCLSRTFPNATALRRINVRCDKWAPDTCSGYVAVSHADKAIMLAFRGTVGQLQLYVESESTLFEQRTPWVAGGVVSTYFYNAFTSVWTAGIKDDFLSTANKYQDYELWIVGHSLGGAMASLAASYIEKMKLFDGNRIKLVTFGQPRTGDKTFADAHGIQIPYSFRITHAHDVIPHVPPQGMKQYHHHKSEVFYNNDMTTADYVECDEEESRGCSDRNIDTSFYDHHRYFNVYISRWGDAGCSGDPVQRVSKKNLKKGAKQAGKNMQAKRAASSKQKSM</sequence>
<dbReference type="PANTHER" id="PTHR45908:SF8">
    <property type="entry name" value="FUNGAL LIPASE-LIKE DOMAIN-CONTAINING PROTEIN"/>
    <property type="match status" value="1"/>
</dbReference>
<accession>A0A0D6LZL9</accession>
<name>A0A0D6LZL9_9BILA</name>
<evidence type="ECO:0000313" key="5">
    <source>
        <dbReference type="Proteomes" id="UP000054495"/>
    </source>
</evidence>
<evidence type="ECO:0000256" key="1">
    <source>
        <dbReference type="SAM" id="MobiDB-lite"/>
    </source>
</evidence>
<dbReference type="Gene3D" id="3.40.50.1820">
    <property type="entry name" value="alpha/beta hydrolase"/>
    <property type="match status" value="1"/>
</dbReference>
<dbReference type="SUPFAM" id="SSF53474">
    <property type="entry name" value="alpha/beta-Hydrolases"/>
    <property type="match status" value="1"/>
</dbReference>
<dbReference type="InterPro" id="IPR002921">
    <property type="entry name" value="Fungal_lipase-type"/>
</dbReference>
<feature type="signal peptide" evidence="2">
    <location>
        <begin position="1"/>
        <end position="20"/>
    </location>
</feature>
<evidence type="ECO:0000256" key="2">
    <source>
        <dbReference type="SAM" id="SignalP"/>
    </source>
</evidence>
<gene>
    <name evidence="4" type="ORF">ANCCEY_05368</name>
</gene>
<keyword evidence="5" id="KW-1185">Reference proteome</keyword>
<dbReference type="EMBL" id="KE124897">
    <property type="protein sequence ID" value="EPB75546.1"/>
    <property type="molecule type" value="Genomic_DNA"/>
</dbReference>
<protein>
    <submittedName>
        <fullName evidence="4">Triacylglycerol lipase</fullName>
    </submittedName>
</protein>
<evidence type="ECO:0000313" key="4">
    <source>
        <dbReference type="EMBL" id="EPB75546.1"/>
    </source>
</evidence>
<reference evidence="4 5" key="1">
    <citation type="submission" date="2013-05" db="EMBL/GenBank/DDBJ databases">
        <title>Draft genome of the parasitic nematode Anyclostoma ceylanicum.</title>
        <authorList>
            <person name="Mitreva M."/>
        </authorList>
    </citation>
    <scope>NUCLEOTIDE SEQUENCE [LARGE SCALE GENOMIC DNA]</scope>
</reference>
<feature type="region of interest" description="Disordered" evidence="1">
    <location>
        <begin position="303"/>
        <end position="330"/>
    </location>
</feature>
<feature type="chain" id="PRO_5002307467" evidence="2">
    <location>
        <begin position="21"/>
        <end position="330"/>
    </location>
</feature>
<dbReference type="AlphaFoldDB" id="A0A0D6LZL9"/>
<dbReference type="InterPro" id="IPR029058">
    <property type="entry name" value="AB_hydrolase_fold"/>
</dbReference>
<dbReference type="GO" id="GO:0006629">
    <property type="term" value="P:lipid metabolic process"/>
    <property type="evidence" value="ECO:0007669"/>
    <property type="project" value="InterPro"/>
</dbReference>
<organism evidence="4 5">
    <name type="scientific">Ancylostoma ceylanicum</name>
    <dbReference type="NCBI Taxonomy" id="53326"/>
    <lineage>
        <taxon>Eukaryota</taxon>
        <taxon>Metazoa</taxon>
        <taxon>Ecdysozoa</taxon>
        <taxon>Nematoda</taxon>
        <taxon>Chromadorea</taxon>
        <taxon>Rhabditida</taxon>
        <taxon>Rhabditina</taxon>
        <taxon>Rhabditomorpha</taxon>
        <taxon>Strongyloidea</taxon>
        <taxon>Ancylostomatidae</taxon>
        <taxon>Ancylostomatinae</taxon>
        <taxon>Ancylostoma</taxon>
    </lineage>
</organism>
<dbReference type="Pfam" id="PF01764">
    <property type="entry name" value="Lipase_3"/>
    <property type="match status" value="1"/>
</dbReference>
<dbReference type="PANTHER" id="PTHR45908">
    <property type="entry name" value="PROTEIN CBG11750-RELATED"/>
    <property type="match status" value="1"/>
</dbReference>
<keyword evidence="2" id="KW-0732">Signal</keyword>
<dbReference type="CDD" id="cd00519">
    <property type="entry name" value="Lipase_3"/>
    <property type="match status" value="1"/>
</dbReference>
<evidence type="ECO:0000259" key="3">
    <source>
        <dbReference type="Pfam" id="PF01764"/>
    </source>
</evidence>
<feature type="domain" description="Fungal lipase-type" evidence="3">
    <location>
        <begin position="95"/>
        <end position="231"/>
    </location>
</feature>
<dbReference type="Proteomes" id="UP000054495">
    <property type="component" value="Unassembled WGS sequence"/>
</dbReference>